<dbReference type="SUPFAM" id="SSF50129">
    <property type="entry name" value="GroES-like"/>
    <property type="match status" value="1"/>
</dbReference>
<dbReference type="GO" id="GO:0016491">
    <property type="term" value="F:oxidoreductase activity"/>
    <property type="evidence" value="ECO:0007669"/>
    <property type="project" value="InterPro"/>
</dbReference>
<gene>
    <name evidence="6" type="ORF">PUN28_008235</name>
</gene>
<dbReference type="InterPro" id="IPR049391">
    <property type="entry name" value="FAS_pseudo-KR"/>
</dbReference>
<dbReference type="InterPro" id="IPR049900">
    <property type="entry name" value="PKS_mFAS_DH"/>
</dbReference>
<dbReference type="PROSITE" id="PS52019">
    <property type="entry name" value="PKS_MFAS_DH"/>
    <property type="match status" value="1"/>
</dbReference>
<dbReference type="EMBL" id="JADYXP020000007">
    <property type="protein sequence ID" value="KAL0120408.1"/>
    <property type="molecule type" value="Genomic_DNA"/>
</dbReference>
<proteinExistence type="predicted"/>
<dbReference type="PANTHER" id="PTHR43775:SF23">
    <property type="entry name" value="FATTY ACID SYNTHASE 3"/>
    <property type="match status" value="1"/>
</dbReference>
<evidence type="ECO:0000256" key="4">
    <source>
        <dbReference type="PROSITE-ProRule" id="PRU01363"/>
    </source>
</evidence>
<dbReference type="Pfam" id="PF21149">
    <property type="entry name" value="FAS_pseudo-KR"/>
    <property type="match status" value="1"/>
</dbReference>
<feature type="region of interest" description="N-terminal hotdog fold" evidence="4">
    <location>
        <begin position="1"/>
        <end position="114"/>
    </location>
</feature>
<dbReference type="InterPro" id="IPR020843">
    <property type="entry name" value="ER"/>
</dbReference>
<dbReference type="SUPFAM" id="SSF51735">
    <property type="entry name" value="NAD(P)-binding Rossmann-fold domains"/>
    <property type="match status" value="1"/>
</dbReference>
<keyword evidence="3" id="KW-0808">Transferase</keyword>
<dbReference type="CDD" id="cd05195">
    <property type="entry name" value="enoyl_red"/>
    <property type="match status" value="1"/>
</dbReference>
<dbReference type="Proteomes" id="UP001430953">
    <property type="component" value="Unassembled WGS sequence"/>
</dbReference>
<evidence type="ECO:0000256" key="2">
    <source>
        <dbReference type="ARBA" id="ARBA00022553"/>
    </source>
</evidence>
<comment type="caution">
    <text evidence="6">The sequence shown here is derived from an EMBL/GenBank/DDBJ whole genome shotgun (WGS) entry which is preliminary data.</text>
</comment>
<dbReference type="FunFam" id="3.40.50.720:FF:000209">
    <property type="entry name" value="Polyketide synthase Pks12"/>
    <property type="match status" value="1"/>
</dbReference>
<dbReference type="Gene3D" id="3.90.180.10">
    <property type="entry name" value="Medium-chain alcohol dehydrogenases, catalytic domain"/>
    <property type="match status" value="1"/>
</dbReference>
<dbReference type="GO" id="GO:0004312">
    <property type="term" value="F:fatty acid synthase activity"/>
    <property type="evidence" value="ECO:0007669"/>
    <property type="project" value="TreeGrafter"/>
</dbReference>
<dbReference type="InterPro" id="IPR036291">
    <property type="entry name" value="NAD(P)-bd_dom_sf"/>
</dbReference>
<organism evidence="6 7">
    <name type="scientific">Cardiocondyla obscurior</name>
    <dbReference type="NCBI Taxonomy" id="286306"/>
    <lineage>
        <taxon>Eukaryota</taxon>
        <taxon>Metazoa</taxon>
        <taxon>Ecdysozoa</taxon>
        <taxon>Arthropoda</taxon>
        <taxon>Hexapoda</taxon>
        <taxon>Insecta</taxon>
        <taxon>Pterygota</taxon>
        <taxon>Neoptera</taxon>
        <taxon>Endopterygota</taxon>
        <taxon>Hymenoptera</taxon>
        <taxon>Apocrita</taxon>
        <taxon>Aculeata</taxon>
        <taxon>Formicoidea</taxon>
        <taxon>Formicidae</taxon>
        <taxon>Myrmicinae</taxon>
        <taxon>Cardiocondyla</taxon>
    </lineage>
</organism>
<keyword evidence="1" id="KW-0596">Phosphopantetheine</keyword>
<dbReference type="InterPro" id="IPR042104">
    <property type="entry name" value="PKS_dehydratase_sf"/>
</dbReference>
<name>A0AAW2FY98_9HYME</name>
<evidence type="ECO:0000256" key="1">
    <source>
        <dbReference type="ARBA" id="ARBA00022450"/>
    </source>
</evidence>
<dbReference type="Gene3D" id="3.10.129.110">
    <property type="entry name" value="Polyketide synthase dehydratase"/>
    <property type="match status" value="1"/>
</dbReference>
<dbReference type="Pfam" id="PF13602">
    <property type="entry name" value="ADH_zinc_N_2"/>
    <property type="match status" value="1"/>
</dbReference>
<feature type="active site" description="Proton acceptor; for dehydratase activity" evidence="4">
    <location>
        <position position="25"/>
    </location>
</feature>
<feature type="region of interest" description="C-terminal hotdog fold" evidence="4">
    <location>
        <begin position="127"/>
        <end position="259"/>
    </location>
</feature>
<protein>
    <recommendedName>
        <fullName evidence="5">PKS/mFAS DH domain-containing protein</fullName>
    </recommendedName>
</protein>
<sequence length="917" mass="105274">MKITSRERTMEIDANDDEFMYLLNHVVNNKNLFPAMGYLFYIWKMIASLRNQDYFNTPIVFENVNFIRATMLSEQNKINLTLSIQEGSNRFEIMEGNNAVVTGIVRIPNNIKNEKISINLSKYIDDDEKMSTKDIYKELRLRGYQYKGLFCGLKSISVTGTNGQIAWTSNWVAFMDNMLQMMILRQNSRSLLVPTKIRKLTIDPNYHLHLIQNCPIEEKQLSVQYYKSVDVVISGGIEICGITATPILRRQKMVNKVLEDHKFVAYRDLKTMSLQDAIRMSVHIAVECWNMINIKIIEFIDDCDKVTQEDLNSPIINEVLNDLPQIRHNIRLVIPHEKFSDISLPDNISTTEIIKLSKDENCLIVIGFNILSKNNKKLYQRLLSLIMPQGFLLTLEKFDVTYDYSCLKTYELDIIVEKQINDKILLLLRKTQKVEKIQYQIVHVNNYNFLWVNELKAVINDQKKINANVKIILVAEDFECGLLGLINCLRKESGGEMIKSIFIQDMKAPKFSLQESLYMKQLKLDLPINILRSNRIWGSYRHFPLPSLEPKLVQNASVKQMITGDLSSFCWVQNQIFSNNKCENLINVIYAPLNFRDIMLATNKINIESIETTKYKNSNSINAIGLEFVGYDMHRQRIMGMTSTQGCMSNICVADKYLSWVIPEQWTMEDAATIPVVYCTCYFALYMKGKIQRGDKILIHSGTGGIGQAAINLALYEGCEVFTTVGTDEKRQFIKNTFPSIPEENIGNSRDTSFEQMIMQRTRGHGVDIVLNSLAEEKLQASVRCLANGGRFLEIGKFDMVSNNSLDSFSFFKGISFYGILLDNMVSSSLEQKKTLYEGITKGLANGAIKPLCRKIFDKNEVENAFRYMAAGKHIGKVKLIFNICKSINYDIIKCLIIKIILLVIKRYKNTNICKFS</sequence>
<evidence type="ECO:0000313" key="7">
    <source>
        <dbReference type="Proteomes" id="UP001430953"/>
    </source>
</evidence>
<dbReference type="SMART" id="SM00829">
    <property type="entry name" value="PKS_ER"/>
    <property type="match status" value="1"/>
</dbReference>
<reference evidence="6 7" key="1">
    <citation type="submission" date="2023-03" db="EMBL/GenBank/DDBJ databases">
        <title>High recombination rates correlate with genetic variation in Cardiocondyla obscurior ants.</title>
        <authorList>
            <person name="Errbii M."/>
        </authorList>
    </citation>
    <scope>NUCLEOTIDE SEQUENCE [LARGE SCALE GENOMIC DNA]</scope>
    <source>
        <strain evidence="6">Alpha-2009</strain>
        <tissue evidence="6">Whole body</tissue>
    </source>
</reference>
<dbReference type="AlphaFoldDB" id="A0AAW2FY98"/>
<dbReference type="GO" id="GO:0006633">
    <property type="term" value="P:fatty acid biosynthetic process"/>
    <property type="evidence" value="ECO:0007669"/>
    <property type="project" value="TreeGrafter"/>
</dbReference>
<accession>A0AAW2FY98</accession>
<dbReference type="PANTHER" id="PTHR43775">
    <property type="entry name" value="FATTY ACID SYNTHASE"/>
    <property type="match status" value="1"/>
</dbReference>
<dbReference type="InterPro" id="IPR050091">
    <property type="entry name" value="PKS_NRPS_Biosynth_Enz"/>
</dbReference>
<evidence type="ECO:0000256" key="3">
    <source>
        <dbReference type="ARBA" id="ARBA00022679"/>
    </source>
</evidence>
<feature type="domain" description="PKS/mFAS DH" evidence="5">
    <location>
        <begin position="1"/>
        <end position="259"/>
    </location>
</feature>
<keyword evidence="7" id="KW-1185">Reference proteome</keyword>
<dbReference type="InterPro" id="IPR011032">
    <property type="entry name" value="GroES-like_sf"/>
</dbReference>
<keyword evidence="2" id="KW-0597">Phosphoprotein</keyword>
<evidence type="ECO:0000313" key="6">
    <source>
        <dbReference type="EMBL" id="KAL0120408.1"/>
    </source>
</evidence>
<evidence type="ECO:0000259" key="5">
    <source>
        <dbReference type="PROSITE" id="PS52019"/>
    </source>
</evidence>
<feature type="active site" description="Proton donor; for dehydratase activity" evidence="4">
    <location>
        <position position="176"/>
    </location>
</feature>